<accession>A0A6L6PFL9</accession>
<dbReference type="RefSeq" id="WP_155462716.1">
    <property type="nucleotide sequence ID" value="NZ_WNKY01000004.1"/>
</dbReference>
<name>A0A6L6PFL9_9BURK</name>
<reference evidence="1 2" key="1">
    <citation type="submission" date="2019-11" db="EMBL/GenBank/DDBJ databases">
        <title>Type strains purchased from KCTC, JCM and DSMZ.</title>
        <authorList>
            <person name="Lu H."/>
        </authorList>
    </citation>
    <scope>NUCLEOTIDE SEQUENCE [LARGE SCALE GENOMIC DNA]</scope>
    <source>
        <strain evidence="1 2">KCTC 22382</strain>
    </source>
</reference>
<evidence type="ECO:0000313" key="1">
    <source>
        <dbReference type="EMBL" id="MTV37337.1"/>
    </source>
</evidence>
<comment type="caution">
    <text evidence="1">The sequence shown here is derived from an EMBL/GenBank/DDBJ whole genome shotgun (WGS) entry which is preliminary data.</text>
</comment>
<organism evidence="1 2">
    <name type="scientific">Duganella radicis</name>
    <dbReference type="NCBI Taxonomy" id="551988"/>
    <lineage>
        <taxon>Bacteria</taxon>
        <taxon>Pseudomonadati</taxon>
        <taxon>Pseudomonadota</taxon>
        <taxon>Betaproteobacteria</taxon>
        <taxon>Burkholderiales</taxon>
        <taxon>Oxalobacteraceae</taxon>
        <taxon>Telluria group</taxon>
        <taxon>Duganella</taxon>
    </lineage>
</organism>
<dbReference type="Proteomes" id="UP000475582">
    <property type="component" value="Unassembled WGS sequence"/>
</dbReference>
<gene>
    <name evidence="1" type="ORF">GM676_07045</name>
</gene>
<dbReference type="AlphaFoldDB" id="A0A6L6PFL9"/>
<sequence>MDKTAEQTPELLAYYHWVEASVGGVQYKIASEIAMWLFLLGPTSSGNPTVFIVRKPSLFRLIGRKYCDAVKYRCFEK</sequence>
<protein>
    <submittedName>
        <fullName evidence="1">Uncharacterized protein</fullName>
    </submittedName>
</protein>
<keyword evidence="2" id="KW-1185">Reference proteome</keyword>
<evidence type="ECO:0000313" key="2">
    <source>
        <dbReference type="Proteomes" id="UP000475582"/>
    </source>
</evidence>
<proteinExistence type="predicted"/>
<dbReference type="EMBL" id="WNKY01000004">
    <property type="protein sequence ID" value="MTV37337.1"/>
    <property type="molecule type" value="Genomic_DNA"/>
</dbReference>